<feature type="compositionally biased region" description="Acidic residues" evidence="1">
    <location>
        <begin position="345"/>
        <end position="358"/>
    </location>
</feature>
<evidence type="ECO:0000313" key="4">
    <source>
        <dbReference type="Proteomes" id="UP000467006"/>
    </source>
</evidence>
<dbReference type="OrthoDB" id="4593375at2"/>
<evidence type="ECO:0000313" key="3">
    <source>
        <dbReference type="EMBL" id="BBX16428.1"/>
    </source>
</evidence>
<feature type="domain" description="PE-PPE" evidence="2">
    <location>
        <begin position="64"/>
        <end position="251"/>
    </location>
</feature>
<feature type="compositionally biased region" description="Basic and acidic residues" evidence="1">
    <location>
        <begin position="397"/>
        <end position="428"/>
    </location>
</feature>
<keyword evidence="4" id="KW-1185">Reference proteome</keyword>
<accession>A0A7I7JYM0</accession>
<dbReference type="AlphaFoldDB" id="A0A7I7JYM0"/>
<gene>
    <name evidence="3" type="ORF">MDUV_12880</name>
</gene>
<name>A0A7I7JYM0_9MYCO</name>
<dbReference type="Gene3D" id="3.40.50.1820">
    <property type="entry name" value="alpha/beta hydrolase"/>
    <property type="match status" value="1"/>
</dbReference>
<dbReference type="Pfam" id="PF08237">
    <property type="entry name" value="PE-PPE"/>
    <property type="match status" value="1"/>
</dbReference>
<dbReference type="InterPro" id="IPR029058">
    <property type="entry name" value="AB_hydrolase_fold"/>
</dbReference>
<evidence type="ECO:0000259" key="2">
    <source>
        <dbReference type="Pfam" id="PF08237"/>
    </source>
</evidence>
<feature type="compositionally biased region" description="Acidic residues" evidence="1">
    <location>
        <begin position="293"/>
        <end position="309"/>
    </location>
</feature>
<evidence type="ECO:0000256" key="1">
    <source>
        <dbReference type="SAM" id="MobiDB-lite"/>
    </source>
</evidence>
<organism evidence="3 4">
    <name type="scientific">Mycolicibacterium duvalii</name>
    <dbReference type="NCBI Taxonomy" id="39688"/>
    <lineage>
        <taxon>Bacteria</taxon>
        <taxon>Bacillati</taxon>
        <taxon>Actinomycetota</taxon>
        <taxon>Actinomycetes</taxon>
        <taxon>Mycobacteriales</taxon>
        <taxon>Mycobacteriaceae</taxon>
        <taxon>Mycolicibacterium</taxon>
    </lineage>
</organism>
<feature type="region of interest" description="Disordered" evidence="1">
    <location>
        <begin position="293"/>
        <end position="358"/>
    </location>
</feature>
<dbReference type="RefSeq" id="WP_098004642.1">
    <property type="nucleotide sequence ID" value="NZ_AP022563.1"/>
</dbReference>
<reference evidence="3 4" key="1">
    <citation type="journal article" date="2019" name="Emerg. Microbes Infect.">
        <title>Comprehensive subspecies identification of 175 nontuberculous mycobacteria species based on 7547 genomic profiles.</title>
        <authorList>
            <person name="Matsumoto Y."/>
            <person name="Kinjo T."/>
            <person name="Motooka D."/>
            <person name="Nabeya D."/>
            <person name="Jung N."/>
            <person name="Uechi K."/>
            <person name="Horii T."/>
            <person name="Iida T."/>
            <person name="Fujita J."/>
            <person name="Nakamura S."/>
        </authorList>
    </citation>
    <scope>NUCLEOTIDE SEQUENCE [LARGE SCALE GENOMIC DNA]</scope>
    <source>
        <strain evidence="3 4">JCM 6396</strain>
    </source>
</reference>
<protein>
    <recommendedName>
        <fullName evidence="2">PE-PPE domain-containing protein</fullName>
    </recommendedName>
</protein>
<dbReference type="KEGG" id="mdu:MDUV_12880"/>
<sequence>MRVLFRSAGAALLSLFAVLVLGLTTALGPAGAGTALVVGGIANPRVSDLIMSNLLNKRFINDIREDIEWPAQAAPYTGRNHMTLGQSIAEGQATLYHKVLTSETPVTVVGLSAGSLVVDEVMRMLLDTPEGAPSKENLTFVIVADSSRQRFIDKVKYNSRFDYTYQPAPVTPYDVIVVTGEYDGFADFPDRPWNLLALINAYAGMITEHMPSAFADLDAVPLENITVEVNELGGKTTHYLVPAKTLPIVKLMPWLKSRQDSLRARIEKAYIRNDDKSSAAASRAAVSREVVVEETADDGVDEAVAEGAEDTTPGESARTVEAETVETESVEADSTEAESSTPAATEEESTEAETVEATVDDAADAKVLAEDVEAASEKAATRNADNGDDSAVASGKQTRELRSAARSAAKADRADRARASTSRRGSDS</sequence>
<dbReference type="EMBL" id="AP022563">
    <property type="protein sequence ID" value="BBX16428.1"/>
    <property type="molecule type" value="Genomic_DNA"/>
</dbReference>
<dbReference type="InterPro" id="IPR013228">
    <property type="entry name" value="PE-PPE_C"/>
</dbReference>
<dbReference type="Proteomes" id="UP000467006">
    <property type="component" value="Chromosome"/>
</dbReference>
<feature type="region of interest" description="Disordered" evidence="1">
    <location>
        <begin position="372"/>
        <end position="428"/>
    </location>
</feature>
<proteinExistence type="predicted"/>
<feature type="compositionally biased region" description="Acidic residues" evidence="1">
    <location>
        <begin position="323"/>
        <end position="336"/>
    </location>
</feature>